<dbReference type="PROSITE" id="PS00211">
    <property type="entry name" value="ABC_TRANSPORTER_1"/>
    <property type="match status" value="1"/>
</dbReference>
<keyword evidence="11" id="KW-0732">Signal</keyword>
<dbReference type="InterPro" id="IPR027417">
    <property type="entry name" value="P-loop_NTPase"/>
</dbReference>
<dbReference type="EMBL" id="MCFL01000122">
    <property type="protein sequence ID" value="ORZ29893.1"/>
    <property type="molecule type" value="Genomic_DNA"/>
</dbReference>
<dbReference type="InterPro" id="IPR003593">
    <property type="entry name" value="AAA+_ATPase"/>
</dbReference>
<feature type="domain" description="ABC transporter" evidence="12">
    <location>
        <begin position="654"/>
        <end position="885"/>
    </location>
</feature>
<dbReference type="SMART" id="SM00382">
    <property type="entry name" value="AAA"/>
    <property type="match status" value="1"/>
</dbReference>
<evidence type="ECO:0000313" key="13">
    <source>
        <dbReference type="EMBL" id="ORZ29893.1"/>
    </source>
</evidence>
<dbReference type="AlphaFoldDB" id="A0A1Y2H868"/>
<dbReference type="PROSITE" id="PS50893">
    <property type="entry name" value="ABC_TRANSPORTER_2"/>
    <property type="match status" value="1"/>
</dbReference>
<dbReference type="InterPro" id="IPR017871">
    <property type="entry name" value="ABC_transporter-like_CS"/>
</dbReference>
<dbReference type="FunFam" id="3.40.50.300:FF:000665">
    <property type="entry name" value="ABC transporter A family member 2"/>
    <property type="match status" value="1"/>
</dbReference>
<feature type="transmembrane region" description="Helical" evidence="10">
    <location>
        <begin position="559"/>
        <end position="580"/>
    </location>
</feature>
<dbReference type="InterPro" id="IPR003439">
    <property type="entry name" value="ABC_transporter-like_ATP-bd"/>
</dbReference>
<dbReference type="GO" id="GO:0140359">
    <property type="term" value="F:ABC-type transporter activity"/>
    <property type="evidence" value="ECO:0007669"/>
    <property type="project" value="InterPro"/>
</dbReference>
<feature type="signal peptide" evidence="11">
    <location>
        <begin position="1"/>
        <end position="17"/>
    </location>
</feature>
<name>A0A1Y2H868_9FUNG</name>
<keyword evidence="14" id="KW-1185">Reference proteome</keyword>
<organism evidence="13 14">
    <name type="scientific">Catenaria anguillulae PL171</name>
    <dbReference type="NCBI Taxonomy" id="765915"/>
    <lineage>
        <taxon>Eukaryota</taxon>
        <taxon>Fungi</taxon>
        <taxon>Fungi incertae sedis</taxon>
        <taxon>Blastocladiomycota</taxon>
        <taxon>Blastocladiomycetes</taxon>
        <taxon>Blastocladiales</taxon>
        <taxon>Catenariaceae</taxon>
        <taxon>Catenaria</taxon>
    </lineage>
</organism>
<keyword evidence="3" id="KW-0813">Transport</keyword>
<feature type="chain" id="PRO_5012711479" description="ABC transporter domain-containing protein" evidence="11">
    <location>
        <begin position="18"/>
        <end position="971"/>
    </location>
</feature>
<keyword evidence="5" id="KW-0677">Repeat</keyword>
<dbReference type="OrthoDB" id="8061355at2759"/>
<gene>
    <name evidence="13" type="ORF">BCR44DRAFT_42141</name>
</gene>
<keyword evidence="6" id="KW-0547">Nucleotide-binding</keyword>
<evidence type="ECO:0000256" key="11">
    <source>
        <dbReference type="SAM" id="SignalP"/>
    </source>
</evidence>
<comment type="subcellular location">
    <subcellularLocation>
        <location evidence="1">Membrane</location>
        <topology evidence="1">Multi-pass membrane protein</topology>
    </subcellularLocation>
</comment>
<dbReference type="Pfam" id="PF00005">
    <property type="entry name" value="ABC_tran"/>
    <property type="match status" value="1"/>
</dbReference>
<keyword evidence="9 10" id="KW-0472">Membrane</keyword>
<dbReference type="GO" id="GO:0005524">
    <property type="term" value="F:ATP binding"/>
    <property type="evidence" value="ECO:0007669"/>
    <property type="project" value="UniProtKB-KW"/>
</dbReference>
<evidence type="ECO:0000256" key="5">
    <source>
        <dbReference type="ARBA" id="ARBA00022737"/>
    </source>
</evidence>
<feature type="transmembrane region" description="Helical" evidence="10">
    <location>
        <begin position="424"/>
        <end position="450"/>
    </location>
</feature>
<protein>
    <recommendedName>
        <fullName evidence="12">ABC transporter domain-containing protein</fullName>
    </recommendedName>
</protein>
<keyword evidence="8 10" id="KW-1133">Transmembrane helix</keyword>
<dbReference type="Pfam" id="PF12698">
    <property type="entry name" value="ABC2_membrane_3"/>
    <property type="match status" value="1"/>
</dbReference>
<dbReference type="PANTHER" id="PTHR19229">
    <property type="entry name" value="ATP-BINDING CASSETTE TRANSPORTER SUBFAMILY A ABCA"/>
    <property type="match status" value="1"/>
</dbReference>
<evidence type="ECO:0000256" key="10">
    <source>
        <dbReference type="SAM" id="Phobius"/>
    </source>
</evidence>
<evidence type="ECO:0000313" key="14">
    <source>
        <dbReference type="Proteomes" id="UP000193411"/>
    </source>
</evidence>
<dbReference type="InterPro" id="IPR026082">
    <property type="entry name" value="ABCA"/>
</dbReference>
<evidence type="ECO:0000256" key="9">
    <source>
        <dbReference type="ARBA" id="ARBA00023136"/>
    </source>
</evidence>
<evidence type="ECO:0000256" key="1">
    <source>
        <dbReference type="ARBA" id="ARBA00004141"/>
    </source>
</evidence>
<keyword evidence="4 10" id="KW-0812">Transmembrane</keyword>
<feature type="transmembrane region" description="Helical" evidence="10">
    <location>
        <begin position="462"/>
        <end position="484"/>
    </location>
</feature>
<evidence type="ECO:0000256" key="3">
    <source>
        <dbReference type="ARBA" id="ARBA00022448"/>
    </source>
</evidence>
<dbReference type="SUPFAM" id="SSF52540">
    <property type="entry name" value="P-loop containing nucleoside triphosphate hydrolases"/>
    <property type="match status" value="1"/>
</dbReference>
<dbReference type="InterPro" id="IPR013525">
    <property type="entry name" value="ABC2_TM"/>
</dbReference>
<dbReference type="GO" id="GO:0016020">
    <property type="term" value="C:membrane"/>
    <property type="evidence" value="ECO:0007669"/>
    <property type="project" value="UniProtKB-SubCell"/>
</dbReference>
<proteinExistence type="inferred from homology"/>
<dbReference type="CDD" id="cd03263">
    <property type="entry name" value="ABC_subfamily_A"/>
    <property type="match status" value="1"/>
</dbReference>
<dbReference type="GO" id="GO:0005319">
    <property type="term" value="F:lipid transporter activity"/>
    <property type="evidence" value="ECO:0007669"/>
    <property type="project" value="TreeGrafter"/>
</dbReference>
<evidence type="ECO:0000256" key="7">
    <source>
        <dbReference type="ARBA" id="ARBA00022840"/>
    </source>
</evidence>
<keyword evidence="7" id="KW-0067">ATP-binding</keyword>
<feature type="transmembrane region" description="Helical" evidence="10">
    <location>
        <begin position="385"/>
        <end position="403"/>
    </location>
</feature>
<evidence type="ECO:0000256" key="8">
    <source>
        <dbReference type="ARBA" id="ARBA00022989"/>
    </source>
</evidence>
<accession>A0A1Y2H868</accession>
<reference evidence="13 14" key="1">
    <citation type="submission" date="2016-07" db="EMBL/GenBank/DDBJ databases">
        <title>Pervasive Adenine N6-methylation of Active Genes in Fungi.</title>
        <authorList>
            <consortium name="DOE Joint Genome Institute"/>
            <person name="Mondo S.J."/>
            <person name="Dannebaum R.O."/>
            <person name="Kuo R.C."/>
            <person name="Labutti K."/>
            <person name="Haridas S."/>
            <person name="Kuo A."/>
            <person name="Salamov A."/>
            <person name="Ahrendt S.R."/>
            <person name="Lipzen A."/>
            <person name="Sullivan W."/>
            <person name="Andreopoulos W.B."/>
            <person name="Clum A."/>
            <person name="Lindquist E."/>
            <person name="Daum C."/>
            <person name="Ramamoorthy G.K."/>
            <person name="Gryganskyi A."/>
            <person name="Culley D."/>
            <person name="Magnuson J.K."/>
            <person name="James T.Y."/>
            <person name="O'Malley M.A."/>
            <person name="Stajich J.E."/>
            <person name="Spatafora J.W."/>
            <person name="Visel A."/>
            <person name="Grigoriev I.V."/>
        </authorList>
    </citation>
    <scope>NUCLEOTIDE SEQUENCE [LARGE SCALE GENOMIC DNA]</scope>
    <source>
        <strain evidence="13 14">PL171</strain>
    </source>
</reference>
<evidence type="ECO:0000256" key="6">
    <source>
        <dbReference type="ARBA" id="ARBA00022741"/>
    </source>
</evidence>
<dbReference type="GO" id="GO:0016887">
    <property type="term" value="F:ATP hydrolysis activity"/>
    <property type="evidence" value="ECO:0007669"/>
    <property type="project" value="InterPro"/>
</dbReference>
<comment type="similarity">
    <text evidence="2">Belongs to the ABC transporter superfamily. ABCA family.</text>
</comment>
<dbReference type="Gene3D" id="3.40.50.300">
    <property type="entry name" value="P-loop containing nucleotide triphosphate hydrolases"/>
    <property type="match status" value="1"/>
</dbReference>
<evidence type="ECO:0000256" key="2">
    <source>
        <dbReference type="ARBA" id="ARBA00008869"/>
    </source>
</evidence>
<comment type="caution">
    <text evidence="13">The sequence shown here is derived from an EMBL/GenBank/DDBJ whole genome shotgun (WGS) entry which is preliminary data.</text>
</comment>
<dbReference type="PANTHER" id="PTHR19229:SF36">
    <property type="entry name" value="ATP-BINDING CASSETTE SUB-FAMILY A MEMBER 2"/>
    <property type="match status" value="1"/>
</dbReference>
<feature type="transmembrane region" description="Helical" evidence="10">
    <location>
        <begin position="491"/>
        <end position="509"/>
    </location>
</feature>
<dbReference type="STRING" id="765915.A0A1Y2H868"/>
<feature type="transmembrane region" description="Helical" evidence="10">
    <location>
        <begin position="521"/>
        <end position="539"/>
    </location>
</feature>
<sequence>MIALSALLGAIIANLLASNGGNVNEFVYCSNANAMNPETNTPLTTNLPIGSSAGISGASGPNVRLANFLLTPVSGGTAGPPSGGRSAPCVVWLEPSYPFKDHYERDPFASIPAQLNPLFTPTNRQLARSGSIFQPDPRLGWLNPAQYQVPIALVPITSAQHFPWVEIVEPDGVNLGKKERKASFTFAQAGPGLQNMNNGDEGVLGAFQTRVFANVTSAGTSNSIDFRLENFQPVPFFTKRPGASEETVDKALATLIRSILEQLSTVQGKEVALQRNPETIALLRFQNNVGKIVQQVPWGVMLVRKWDTTNRKFEYVLQFGRDSRISRAASFPTEGFRKLIFNSMLSNAIIKSLYPGSSIVQGLRAFPQLVSTAFTINIGTFLGRILYPFGISFLLPIFVITITREKEDRIAIMMQMYGLKLSTYYFAHWLHFFVLYFVSAAVFILSGLAFQQQLFTVTDGGVIVILFLCWGLAQISLAFFFSAFFSKSRNALVVTFLLVLMSVIVNVTMETLFTGQAPAAYLLYPAFAFYRGLILLNNAATTKGAKPYTMAMLQGDNEVLRCIVFLIWETFVYLALAYYFSQVLPSQFGVQKKWHFIFSEPWAKLSGKNKKLEEADRHNYAVVVNQDETQFEDQDVKAERARVDENKFSSSAPLVVRHMRKIYPGTRKIAVKDVTFAAESGECFGLLGPNGAGKSSLISILTGLYEPTLGEATLGGYDIKSQRKYVYRITGICPQHDILWDDLSVGEHLLFYARLKGIPPDQEEEAKNRALEAVSLQNFEHRLSKGLSGGEKRRLSIAIALTGDPRVVFFDEPTTGLDPEVRRVIWNILSAARKGKTVVLTTHSMEEAETLCTRIGIMAKGTLRCVGSQIRLKKLYGAGFKITYIAQPENMAHATEKIKQVLPANAKIVDSFAMATTVEFMPAEGTLNTVFEALQQNSKEWLIDDWGISQTSLEEVFLRLISETDAEGSAE</sequence>
<evidence type="ECO:0000256" key="4">
    <source>
        <dbReference type="ARBA" id="ARBA00022692"/>
    </source>
</evidence>
<evidence type="ECO:0000259" key="12">
    <source>
        <dbReference type="PROSITE" id="PS50893"/>
    </source>
</evidence>
<dbReference type="Proteomes" id="UP000193411">
    <property type="component" value="Unassembled WGS sequence"/>
</dbReference>